<dbReference type="InterPro" id="IPR012337">
    <property type="entry name" value="RNaseH-like_sf"/>
</dbReference>
<evidence type="ECO:0000313" key="3">
    <source>
        <dbReference type="Proteomes" id="UP000054564"/>
    </source>
</evidence>
<dbReference type="EMBL" id="AJIL01000123">
    <property type="protein sequence ID" value="KNE94117.1"/>
    <property type="molecule type" value="Genomic_DNA"/>
</dbReference>
<evidence type="ECO:0000259" key="1">
    <source>
        <dbReference type="Pfam" id="PF05699"/>
    </source>
</evidence>
<dbReference type="OrthoDB" id="3359487at2759"/>
<name>A0A0L0V4B3_9BASI</name>
<dbReference type="Pfam" id="PF05699">
    <property type="entry name" value="Dimer_Tnp_hAT"/>
    <property type="match status" value="1"/>
</dbReference>
<proteinExistence type="predicted"/>
<gene>
    <name evidence="2" type="ORF">PSTG_12546</name>
</gene>
<comment type="caution">
    <text evidence="2">The sequence shown here is derived from an EMBL/GenBank/DDBJ whole genome shotgun (WGS) entry which is preliminary data.</text>
</comment>
<dbReference type="AlphaFoldDB" id="A0A0L0V4B3"/>
<dbReference type="SUPFAM" id="SSF53098">
    <property type="entry name" value="Ribonuclease H-like"/>
    <property type="match status" value="1"/>
</dbReference>
<reference evidence="3" key="1">
    <citation type="submission" date="2014-03" db="EMBL/GenBank/DDBJ databases">
        <title>The Genome Sequence of Puccinia striiformis f. sp. tritici PST-78.</title>
        <authorList>
            <consortium name="The Broad Institute Genome Sequencing Platform"/>
            <person name="Cuomo C."/>
            <person name="Hulbert S."/>
            <person name="Chen X."/>
            <person name="Walker B."/>
            <person name="Young S.K."/>
            <person name="Zeng Q."/>
            <person name="Gargeya S."/>
            <person name="Fitzgerald M."/>
            <person name="Haas B."/>
            <person name="Abouelleil A."/>
            <person name="Alvarado L."/>
            <person name="Arachchi H.M."/>
            <person name="Berlin A.M."/>
            <person name="Chapman S.B."/>
            <person name="Goldberg J."/>
            <person name="Griggs A."/>
            <person name="Gujja S."/>
            <person name="Hansen M."/>
            <person name="Howarth C."/>
            <person name="Imamovic A."/>
            <person name="Larimer J."/>
            <person name="McCowan C."/>
            <person name="Montmayeur A."/>
            <person name="Murphy C."/>
            <person name="Neiman D."/>
            <person name="Pearson M."/>
            <person name="Priest M."/>
            <person name="Roberts A."/>
            <person name="Saif S."/>
            <person name="Shea T."/>
            <person name="Sisk P."/>
            <person name="Sykes S."/>
            <person name="Wortman J."/>
            <person name="Nusbaum C."/>
            <person name="Birren B."/>
        </authorList>
    </citation>
    <scope>NUCLEOTIDE SEQUENCE [LARGE SCALE GENOMIC DNA]</scope>
    <source>
        <strain evidence="3">race PST-78</strain>
    </source>
</reference>
<feature type="domain" description="HAT C-terminal dimerisation" evidence="1">
    <location>
        <begin position="30"/>
        <end position="108"/>
    </location>
</feature>
<keyword evidence="3" id="KW-1185">Reference proteome</keyword>
<accession>A0A0L0V4B3</accession>
<organism evidence="2 3">
    <name type="scientific">Puccinia striiformis f. sp. tritici PST-78</name>
    <dbReference type="NCBI Taxonomy" id="1165861"/>
    <lineage>
        <taxon>Eukaryota</taxon>
        <taxon>Fungi</taxon>
        <taxon>Dikarya</taxon>
        <taxon>Basidiomycota</taxon>
        <taxon>Pucciniomycotina</taxon>
        <taxon>Pucciniomycetes</taxon>
        <taxon>Pucciniales</taxon>
        <taxon>Pucciniaceae</taxon>
        <taxon>Puccinia</taxon>
    </lineage>
</organism>
<evidence type="ECO:0000313" key="2">
    <source>
        <dbReference type="EMBL" id="KNE94117.1"/>
    </source>
</evidence>
<protein>
    <recommendedName>
        <fullName evidence="1">HAT C-terminal dimerisation domain-containing protein</fullName>
    </recommendedName>
</protein>
<dbReference type="Proteomes" id="UP000054564">
    <property type="component" value="Unassembled WGS sequence"/>
</dbReference>
<dbReference type="InterPro" id="IPR008906">
    <property type="entry name" value="HATC_C_dom"/>
</dbReference>
<sequence>MLAGLSNAAAARGGNSHSDALDIWLAGGLVLNGDEPVNPLKWWIQQKRAGNTHGGLVHMALDVLGCPGVFTNDSELSATSVDVERSFSFGGGYVTSRRHRLAPASVSRGMTVSFYSKNNRIKPGVLAAWKEGKSLNKKMKQKNKRKLIVLDDA</sequence>
<dbReference type="GO" id="GO:0046983">
    <property type="term" value="F:protein dimerization activity"/>
    <property type="evidence" value="ECO:0007669"/>
    <property type="project" value="InterPro"/>
</dbReference>